<dbReference type="InterPro" id="IPR011011">
    <property type="entry name" value="Znf_FYVE_PHD"/>
</dbReference>
<feature type="compositionally biased region" description="Basic residues" evidence="6">
    <location>
        <begin position="9"/>
        <end position="20"/>
    </location>
</feature>
<dbReference type="SUPFAM" id="SSF57903">
    <property type="entry name" value="FYVE/PHD zinc finger"/>
    <property type="match status" value="1"/>
</dbReference>
<dbReference type="GeneID" id="92210521"/>
<dbReference type="InterPro" id="IPR019787">
    <property type="entry name" value="Znf_PHD-finger"/>
</dbReference>
<keyword evidence="1" id="KW-0479">Metal-binding</keyword>
<dbReference type="Pfam" id="PF20826">
    <property type="entry name" value="PHD_5"/>
    <property type="match status" value="1"/>
</dbReference>
<dbReference type="PANTHER" id="PTHR46462">
    <property type="entry name" value="UPSET, ISOFORM A"/>
    <property type="match status" value="1"/>
</dbReference>
<evidence type="ECO:0000256" key="4">
    <source>
        <dbReference type="ARBA" id="ARBA00022853"/>
    </source>
</evidence>
<evidence type="ECO:0000313" key="8">
    <source>
        <dbReference type="EMBL" id="CAK9441457.1"/>
    </source>
</evidence>
<evidence type="ECO:0000256" key="3">
    <source>
        <dbReference type="ARBA" id="ARBA00022833"/>
    </source>
</evidence>
<keyword evidence="9" id="KW-1185">Reference proteome</keyword>
<evidence type="ECO:0000256" key="6">
    <source>
        <dbReference type="SAM" id="MobiDB-lite"/>
    </source>
</evidence>
<reference evidence="8 9" key="1">
    <citation type="submission" date="2024-03" db="EMBL/GenBank/DDBJ databases">
        <authorList>
            <person name="Brejova B."/>
        </authorList>
    </citation>
    <scope>NUCLEOTIDE SEQUENCE [LARGE SCALE GENOMIC DNA]</scope>
    <source>
        <strain evidence="8 9">CBS 14171</strain>
    </source>
</reference>
<organism evidence="8 9">
    <name type="scientific">Lodderomyces beijingensis</name>
    <dbReference type="NCBI Taxonomy" id="1775926"/>
    <lineage>
        <taxon>Eukaryota</taxon>
        <taxon>Fungi</taxon>
        <taxon>Dikarya</taxon>
        <taxon>Ascomycota</taxon>
        <taxon>Saccharomycotina</taxon>
        <taxon>Pichiomycetes</taxon>
        <taxon>Debaryomycetaceae</taxon>
        <taxon>Candida/Lodderomyces clade</taxon>
        <taxon>Lodderomyces</taxon>
    </lineage>
</organism>
<feature type="compositionally biased region" description="Basic and acidic residues" evidence="6">
    <location>
        <begin position="42"/>
        <end position="62"/>
    </location>
</feature>
<evidence type="ECO:0000256" key="5">
    <source>
        <dbReference type="PROSITE-ProRule" id="PRU00146"/>
    </source>
</evidence>
<feature type="compositionally biased region" description="Basic and acidic residues" evidence="6">
    <location>
        <begin position="400"/>
        <end position="414"/>
    </location>
</feature>
<keyword evidence="3" id="KW-0862">Zinc</keyword>
<dbReference type="InterPro" id="IPR019786">
    <property type="entry name" value="Zinc_finger_PHD-type_CS"/>
</dbReference>
<name>A0ABP0ZVF0_9ASCO</name>
<dbReference type="InterPro" id="IPR012921">
    <property type="entry name" value="SPOC_C"/>
</dbReference>
<feature type="compositionally biased region" description="Polar residues" evidence="6">
    <location>
        <begin position="354"/>
        <end position="370"/>
    </location>
</feature>
<evidence type="ECO:0000256" key="1">
    <source>
        <dbReference type="ARBA" id="ARBA00022723"/>
    </source>
</evidence>
<feature type="domain" description="PHD-type" evidence="7">
    <location>
        <begin position="84"/>
        <end position="141"/>
    </location>
</feature>
<feature type="region of interest" description="Disordered" evidence="6">
    <location>
        <begin position="347"/>
        <end position="454"/>
    </location>
</feature>
<dbReference type="Proteomes" id="UP001497383">
    <property type="component" value="Chromosome 7"/>
</dbReference>
<dbReference type="PROSITE" id="PS50016">
    <property type="entry name" value="ZF_PHD_2"/>
    <property type="match status" value="1"/>
</dbReference>
<proteinExistence type="predicted"/>
<keyword evidence="2 5" id="KW-0863">Zinc-finger</keyword>
<evidence type="ECO:0000256" key="2">
    <source>
        <dbReference type="ARBA" id="ARBA00022771"/>
    </source>
</evidence>
<dbReference type="PROSITE" id="PS01359">
    <property type="entry name" value="ZF_PHD_1"/>
    <property type="match status" value="1"/>
</dbReference>
<gene>
    <name evidence="8" type="ORF">LODBEIA_P53250</name>
</gene>
<dbReference type="SMART" id="SM00249">
    <property type="entry name" value="PHD"/>
    <property type="match status" value="1"/>
</dbReference>
<evidence type="ECO:0000259" key="7">
    <source>
        <dbReference type="PROSITE" id="PS50016"/>
    </source>
</evidence>
<dbReference type="InterPro" id="IPR013083">
    <property type="entry name" value="Znf_RING/FYVE/PHD"/>
</dbReference>
<dbReference type="InterPro" id="IPR001965">
    <property type="entry name" value="Znf_PHD"/>
</dbReference>
<evidence type="ECO:0000313" key="9">
    <source>
        <dbReference type="Proteomes" id="UP001497383"/>
    </source>
</evidence>
<protein>
    <recommendedName>
        <fullName evidence="7">PHD-type domain-containing protein</fullName>
    </recommendedName>
</protein>
<feature type="compositionally biased region" description="Acidic residues" evidence="6">
    <location>
        <begin position="63"/>
        <end position="82"/>
    </location>
</feature>
<sequence length="716" mass="80663">MPEIEIRRSSRSNKGVHSHREKVEEEEEEDVYQRLKAKKTQKKEEGTGTSKAKAEAKAKEDSDNNDNNDVEEEEEEFVDSDDGEIRCGPCGTTTENYDADSDPHGDMVQCEKCNTWQHIKCMGLKKTSLAEKYECDVCSGSPRLALKRKRPTPTSTERVKKSQKVQQESAEAIALVEKVVNPIEALKNPTRVSTAKAFYNFFKKSYPSANGAEIGEEEKTKKATDLALEIEDIIQREYPGKAYVGEGRRILFVLKKQFTDEIFAGTLTLEDLVKKTPEEINQDIKRIEEQNKQNIRNIVLKENDQTQIVRRTHKGDVIKENENEEYYQMDESIGARAVDHRRFSEGGASPAQVVLSTPGEQSAYNNTNPRLESDDEHSDLGDGHEQQPREANRVYSNNNKAKEKEEKEQEKNGDNDDYNNDYNNNGKYGDDHEDNAVRSTESLSDVDQRRSPDAQSLHAILAGNATGASTGTGAVTGAGYTDQSKFEPVDVWHGSMTFPDYAHFKAVGKFYSSTDDKEHFDFSRATAKDIMKDHKYTIRGRLERSRCDKYLEQVISTRNLYFVQIQPEEEKEGDDDEVVSGLDSSNYARNYDRLCNYFIKENKVGVLSGKPEFVKDSYIMPIDFRDAHLGTVIKSHKRDLRIGLFAVFVVSKGYTPVGMISRSYPKSSVPASLPAVPSSLPPIPLSSSNNGSGGYYGDSNHMEESDNLKSLLNQLK</sequence>
<feature type="region of interest" description="Disordered" evidence="6">
    <location>
        <begin position="1"/>
        <end position="85"/>
    </location>
</feature>
<dbReference type="PANTHER" id="PTHR46462:SF3">
    <property type="entry name" value="UPSET, ISOFORM A"/>
    <property type="match status" value="1"/>
</dbReference>
<keyword evidence="4" id="KW-0156">Chromatin regulator</keyword>
<dbReference type="Gene3D" id="3.30.40.10">
    <property type="entry name" value="Zinc/RING finger domain, C3HC4 (zinc finger)"/>
    <property type="match status" value="1"/>
</dbReference>
<dbReference type="EMBL" id="OZ022411">
    <property type="protein sequence ID" value="CAK9441457.1"/>
    <property type="molecule type" value="Genomic_DNA"/>
</dbReference>
<feature type="region of interest" description="Disordered" evidence="6">
    <location>
        <begin position="680"/>
        <end position="716"/>
    </location>
</feature>
<dbReference type="Pfam" id="PF07744">
    <property type="entry name" value="SPOC"/>
    <property type="match status" value="1"/>
</dbReference>
<dbReference type="RefSeq" id="XP_066832263.1">
    <property type="nucleotide sequence ID" value="XM_066975645.1"/>
</dbReference>
<feature type="compositionally biased region" description="Basic and acidic residues" evidence="6">
    <location>
        <begin position="378"/>
        <end position="392"/>
    </location>
</feature>
<accession>A0ABP0ZVF0</accession>